<feature type="region of interest" description="Disordered" evidence="1">
    <location>
        <begin position="29"/>
        <end position="56"/>
    </location>
</feature>
<sequence length="56" mass="6270">MKPPPKNPEFDRFTSALRHIVQVPKATVMAKMSAEKQARQRRRQRQASAPASPGKG</sequence>
<reference evidence="3" key="1">
    <citation type="submission" date="2018-02" db="EMBL/GenBank/DDBJ databases">
        <authorList>
            <person name="Hausmann B."/>
        </authorList>
    </citation>
    <scope>NUCLEOTIDE SEQUENCE [LARGE SCALE GENOMIC DNA]</scope>
    <source>
        <strain evidence="3">Peat soil MAG SbA1</strain>
    </source>
</reference>
<feature type="compositionally biased region" description="Low complexity" evidence="1">
    <location>
        <begin position="46"/>
        <end position="56"/>
    </location>
</feature>
<gene>
    <name evidence="2" type="ORF">SBA1_1070013</name>
</gene>
<organism evidence="2 3">
    <name type="scientific">Candidatus Sulfotelmatobacter kueseliae</name>
    <dbReference type="NCBI Taxonomy" id="2042962"/>
    <lineage>
        <taxon>Bacteria</taxon>
        <taxon>Pseudomonadati</taxon>
        <taxon>Acidobacteriota</taxon>
        <taxon>Terriglobia</taxon>
        <taxon>Terriglobales</taxon>
        <taxon>Candidatus Korobacteraceae</taxon>
        <taxon>Candidatus Sulfotelmatobacter</taxon>
    </lineage>
</organism>
<dbReference type="Proteomes" id="UP000238701">
    <property type="component" value="Unassembled WGS sequence"/>
</dbReference>
<name>A0A2U3JYZ6_9BACT</name>
<dbReference type="EMBL" id="OMOD01000010">
    <property type="protein sequence ID" value="SPF32653.1"/>
    <property type="molecule type" value="Genomic_DNA"/>
</dbReference>
<accession>A0A2U3JYZ6</accession>
<proteinExistence type="predicted"/>
<evidence type="ECO:0000313" key="2">
    <source>
        <dbReference type="EMBL" id="SPF32653.1"/>
    </source>
</evidence>
<evidence type="ECO:0000256" key="1">
    <source>
        <dbReference type="SAM" id="MobiDB-lite"/>
    </source>
</evidence>
<evidence type="ECO:0000313" key="3">
    <source>
        <dbReference type="Proteomes" id="UP000238701"/>
    </source>
</evidence>
<dbReference type="AlphaFoldDB" id="A0A2U3JYZ6"/>
<protein>
    <submittedName>
        <fullName evidence="2">Uncharacterized protein</fullName>
    </submittedName>
</protein>